<feature type="signal peptide" evidence="2">
    <location>
        <begin position="1"/>
        <end position="19"/>
    </location>
</feature>
<organism evidence="3 4">
    <name type="scientific">Chironomus riparius</name>
    <dbReference type="NCBI Taxonomy" id="315576"/>
    <lineage>
        <taxon>Eukaryota</taxon>
        <taxon>Metazoa</taxon>
        <taxon>Ecdysozoa</taxon>
        <taxon>Arthropoda</taxon>
        <taxon>Hexapoda</taxon>
        <taxon>Insecta</taxon>
        <taxon>Pterygota</taxon>
        <taxon>Neoptera</taxon>
        <taxon>Endopterygota</taxon>
        <taxon>Diptera</taxon>
        <taxon>Nematocera</taxon>
        <taxon>Chironomoidea</taxon>
        <taxon>Chironomidae</taxon>
        <taxon>Chironominae</taxon>
        <taxon>Chironomus</taxon>
    </lineage>
</organism>
<keyword evidence="4" id="KW-1185">Reference proteome</keyword>
<protein>
    <submittedName>
        <fullName evidence="3">Uncharacterized protein</fullName>
    </submittedName>
</protein>
<reference evidence="3" key="1">
    <citation type="submission" date="2022-01" db="EMBL/GenBank/DDBJ databases">
        <authorList>
            <person name="King R."/>
        </authorList>
    </citation>
    <scope>NUCLEOTIDE SEQUENCE</scope>
</reference>
<proteinExistence type="predicted"/>
<dbReference type="Proteomes" id="UP001153620">
    <property type="component" value="Chromosome 1"/>
</dbReference>
<evidence type="ECO:0000313" key="3">
    <source>
        <dbReference type="EMBL" id="CAG9799009.1"/>
    </source>
</evidence>
<gene>
    <name evidence="3" type="ORF">CHIRRI_LOCUS1984</name>
</gene>
<evidence type="ECO:0000256" key="2">
    <source>
        <dbReference type="SAM" id="SignalP"/>
    </source>
</evidence>
<evidence type="ECO:0000313" key="4">
    <source>
        <dbReference type="Proteomes" id="UP001153620"/>
    </source>
</evidence>
<evidence type="ECO:0000256" key="1">
    <source>
        <dbReference type="SAM" id="MobiDB-lite"/>
    </source>
</evidence>
<feature type="region of interest" description="Disordered" evidence="1">
    <location>
        <begin position="219"/>
        <end position="250"/>
    </location>
</feature>
<feature type="compositionally biased region" description="Basic and acidic residues" evidence="1">
    <location>
        <begin position="232"/>
        <end position="250"/>
    </location>
</feature>
<keyword evidence="2" id="KW-0732">Signal</keyword>
<reference evidence="3" key="2">
    <citation type="submission" date="2022-10" db="EMBL/GenBank/DDBJ databases">
        <authorList>
            <consortium name="ENA_rothamsted_submissions"/>
            <consortium name="culmorum"/>
            <person name="King R."/>
        </authorList>
    </citation>
    <scope>NUCLEOTIDE SEQUENCE</scope>
</reference>
<dbReference type="EMBL" id="OU895877">
    <property type="protein sequence ID" value="CAG9799009.1"/>
    <property type="molecule type" value="Genomic_DNA"/>
</dbReference>
<accession>A0A9N9WPD6</accession>
<feature type="chain" id="PRO_5040266702" evidence="2">
    <location>
        <begin position="20"/>
        <end position="280"/>
    </location>
</feature>
<dbReference type="AlphaFoldDB" id="A0A9N9WPD6"/>
<name>A0A9N9WPD6_9DIPT</name>
<sequence>MNFKLLSLFLLASSKLAFCAEADWEVLNLALDNINAANPSVVANSILNILSGFLPANQQIPVTTTLPTVTTRPNTQPPIILNIDPTPAPAPKQPTPLQPAPVNPSSSISQLFLYYPELYKLLIQSMMPQPAVPAPVVVQPHAPKPGQVPSITHILTPPQGCNCDCKKKHNSIAEFEVNVPCPTTTEKPPKRIVVKVPCPTTTTTTEKPCSCQCCSCNSAPQKPEKHHKKPKKDCDENSHSESEESREIKTVFKAYEVPRKSNSVRKHYKYAEDYSSEESH</sequence>